<dbReference type="EMBL" id="RPHB01000005">
    <property type="protein sequence ID" value="MBW3468594.1"/>
    <property type="molecule type" value="Genomic_DNA"/>
</dbReference>
<dbReference type="GO" id="GO:0046872">
    <property type="term" value="F:metal ion binding"/>
    <property type="evidence" value="ECO:0007669"/>
    <property type="project" value="UniProtKB-KW"/>
</dbReference>
<dbReference type="InterPro" id="IPR022409">
    <property type="entry name" value="PKD/Chitinase_dom"/>
</dbReference>
<dbReference type="InterPro" id="IPR000601">
    <property type="entry name" value="PKD_dom"/>
</dbReference>
<dbReference type="Pfam" id="PF07995">
    <property type="entry name" value="GSDH"/>
    <property type="match status" value="1"/>
</dbReference>
<evidence type="ECO:0000256" key="3">
    <source>
        <dbReference type="PROSITE-ProRule" id="PRU00433"/>
    </source>
</evidence>
<dbReference type="Proteomes" id="UP000727490">
    <property type="component" value="Unassembled WGS sequence"/>
</dbReference>
<dbReference type="RefSeq" id="WP_219290136.1">
    <property type="nucleotide sequence ID" value="NZ_RPHB01000005.1"/>
</dbReference>
<dbReference type="AlphaFoldDB" id="A0A951MD30"/>
<dbReference type="PANTHER" id="PTHR19328">
    <property type="entry name" value="HEDGEHOG-INTERACTING PROTEIN"/>
    <property type="match status" value="1"/>
</dbReference>
<comment type="caution">
    <text evidence="7">The sequence shown here is derived from an EMBL/GenBank/DDBJ whole genome shotgun (WGS) entry which is preliminary data.</text>
</comment>
<gene>
    <name evidence="7" type="ORF">EGN73_12330</name>
</gene>
<accession>A0A951MD30</accession>
<dbReference type="SMART" id="SM00089">
    <property type="entry name" value="PKD"/>
    <property type="match status" value="1"/>
</dbReference>
<evidence type="ECO:0000259" key="6">
    <source>
        <dbReference type="PROSITE" id="PS51007"/>
    </source>
</evidence>
<evidence type="ECO:0000313" key="8">
    <source>
        <dbReference type="Proteomes" id="UP000727490"/>
    </source>
</evidence>
<dbReference type="GO" id="GO:0020037">
    <property type="term" value="F:heme binding"/>
    <property type="evidence" value="ECO:0007669"/>
    <property type="project" value="InterPro"/>
</dbReference>
<sequence>MNISKSNAFSGIFIALLFWACQEPERFVTEKPEETRFTKITLIEKLDEPMEIEVLADGRVMFIERKGKIRMYEPETGTAKDIGFIDVFYESEDGLLGLAKDPDFEKNQWIYLYYSPVGDYHINRLSRFTLINDQVDMESEKIMLEIPQFRGCCHSGGSIEFDSEGNLYLSLGDDSTPFESDNYNPIDERTGRPENVDAQRSSANSNDLRGAILRITPQADGTYTIPKGNLFPEGTPKTRPEIYVMGNRNPFRISIDPMNGNLYWGEVGPDAHQDSLGRGPRGYDEINQAKGPGFFGWPYLIADNRPYWHYDFEKKESNYEYDAKKPVNYSPNNTGLNELPPAQPAFIWYPYAASDAFPQLREGGRNAMAGPVYYPDLFPKTEVKFPRYYEGKLFIYDWMRNWIFTVTMDENHDLVSMEEFMPSTVFDKPMDMQFGPDGSLYILEYGTYWSAQNDDSGIYKIEFSAGNRKPIAKANADKTQGAAPMNVQFSASESFDFDENDQLSFEWDFYGDGSMNSAEENPVFTYEKPGIYHASLKVRDLEGLEASASIEIRVGNEPPRIAVDWPENRSFYWDNAQVSYEVSVQDKEDGILGEGIEEENVQVNFLYLPEGFDRVEASMGHQQEDPVQVIGMNLTAKSGCNACHAVSEASVGPSYKEVAKMYEDRADASVYLKEKITNGGSGVWGERLMPAHAHLEEGVIVQMVDYVLSLSPNAQGKKGKSMPLKGKLDFDAHSKQEANGTYIFTASYRDKGANEIEPIFRRQQLVLRNPLILAANADEFQGAAKANHQNSRLVKFTEDNSFIMFENIDLKDINKLVLSIDPNRKSGWIEVRSGGESGELLGKSEVLSNDLRPINHKGKWFDVEIALPQTENPDDLYLIFRTETGVDIWNSFLLNTVYFAQK</sequence>
<evidence type="ECO:0000256" key="1">
    <source>
        <dbReference type="ARBA" id="ARBA00022723"/>
    </source>
</evidence>
<name>A0A951MD30_9BACT</name>
<dbReference type="PANTHER" id="PTHR19328:SF75">
    <property type="entry name" value="ALDOSE SUGAR DEHYDROGENASE YLII"/>
    <property type="match status" value="1"/>
</dbReference>
<dbReference type="CDD" id="cd04084">
    <property type="entry name" value="CBM6_xylanase-like"/>
    <property type="match status" value="1"/>
</dbReference>
<keyword evidence="2 3" id="KW-0408">Iron</keyword>
<dbReference type="GO" id="GO:0009055">
    <property type="term" value="F:electron transfer activity"/>
    <property type="evidence" value="ECO:0007669"/>
    <property type="project" value="InterPro"/>
</dbReference>
<organism evidence="7 8">
    <name type="scientific">Arthrospiribacter ruber</name>
    <dbReference type="NCBI Taxonomy" id="2487934"/>
    <lineage>
        <taxon>Bacteria</taxon>
        <taxon>Pseudomonadati</taxon>
        <taxon>Bacteroidota</taxon>
        <taxon>Cytophagia</taxon>
        <taxon>Cytophagales</taxon>
        <taxon>Cyclobacteriaceae</taxon>
        <taxon>Arthrospiribacter</taxon>
    </lineage>
</organism>
<dbReference type="CDD" id="cd00146">
    <property type="entry name" value="PKD"/>
    <property type="match status" value="1"/>
</dbReference>
<dbReference type="Pfam" id="PF18911">
    <property type="entry name" value="PKD_4"/>
    <property type="match status" value="1"/>
</dbReference>
<feature type="domain" description="PKD" evidence="5">
    <location>
        <begin position="470"/>
        <end position="554"/>
    </location>
</feature>
<evidence type="ECO:0000256" key="2">
    <source>
        <dbReference type="ARBA" id="ARBA00023004"/>
    </source>
</evidence>
<feature type="compositionally biased region" description="Basic and acidic residues" evidence="4">
    <location>
        <begin position="186"/>
        <end position="197"/>
    </location>
</feature>
<dbReference type="InterPro" id="IPR009056">
    <property type="entry name" value="Cyt_c-like_dom"/>
</dbReference>
<feature type="region of interest" description="Disordered" evidence="4">
    <location>
        <begin position="176"/>
        <end position="203"/>
    </location>
</feature>
<evidence type="ECO:0000313" key="7">
    <source>
        <dbReference type="EMBL" id="MBW3468594.1"/>
    </source>
</evidence>
<dbReference type="PROSITE" id="PS51007">
    <property type="entry name" value="CYTC"/>
    <property type="match status" value="1"/>
</dbReference>
<dbReference type="PROSITE" id="PS50093">
    <property type="entry name" value="PKD"/>
    <property type="match status" value="1"/>
</dbReference>
<proteinExistence type="predicted"/>
<keyword evidence="1 3" id="KW-0479">Metal-binding</keyword>
<dbReference type="InterPro" id="IPR012938">
    <property type="entry name" value="Glc/Sorbosone_DH"/>
</dbReference>
<reference evidence="7 8" key="1">
    <citation type="journal article" date="2020" name="Syst. Appl. Microbiol.">
        <title>Arthrospiribacter ruber gen. nov., sp. nov., a novel bacterium isolated from Arthrospira cultures.</title>
        <authorList>
            <person name="Waleron M."/>
            <person name="Misztak A."/>
            <person name="Waleron M.M."/>
            <person name="Furmaniak M."/>
            <person name="Mrozik A."/>
            <person name="Waleron K."/>
        </authorList>
    </citation>
    <scope>NUCLEOTIDE SEQUENCE [LARGE SCALE GENOMIC DNA]</scope>
    <source>
        <strain evidence="7 8">DPMB0001</strain>
    </source>
</reference>
<keyword evidence="8" id="KW-1185">Reference proteome</keyword>
<evidence type="ECO:0000256" key="4">
    <source>
        <dbReference type="SAM" id="MobiDB-lite"/>
    </source>
</evidence>
<keyword evidence="3" id="KW-0349">Heme</keyword>
<feature type="domain" description="Cytochrome c" evidence="6">
    <location>
        <begin position="626"/>
        <end position="711"/>
    </location>
</feature>
<protein>
    <submittedName>
        <fullName evidence="7">PKD domain-containing protein</fullName>
    </submittedName>
</protein>
<evidence type="ECO:0000259" key="5">
    <source>
        <dbReference type="PROSITE" id="PS50093"/>
    </source>
</evidence>